<evidence type="ECO:0000259" key="2">
    <source>
        <dbReference type="PROSITE" id="PS51384"/>
    </source>
</evidence>
<dbReference type="Pfam" id="PF00970">
    <property type="entry name" value="FAD_binding_6"/>
    <property type="match status" value="1"/>
</dbReference>
<dbReference type="InterPro" id="IPR001433">
    <property type="entry name" value="OxRdtase_FAD/NAD-bd"/>
</dbReference>
<dbReference type="PANTHER" id="PTHR47354">
    <property type="entry name" value="NADH OXIDOREDUCTASE HCR"/>
    <property type="match status" value="1"/>
</dbReference>
<dbReference type="Proteomes" id="UP000006062">
    <property type="component" value="Chromosome"/>
</dbReference>
<dbReference type="PRINTS" id="PR00410">
    <property type="entry name" value="PHEHYDRXLASE"/>
</dbReference>
<reference evidence="3 4" key="1">
    <citation type="submission" date="2012-06" db="EMBL/GenBank/DDBJ databases">
        <title>Complete sequence of Thiocystis violascens DSM 198.</title>
        <authorList>
            <consortium name="US DOE Joint Genome Institute"/>
            <person name="Lucas S."/>
            <person name="Han J."/>
            <person name="Lapidus A."/>
            <person name="Cheng J.-F."/>
            <person name="Goodwin L."/>
            <person name="Pitluck S."/>
            <person name="Peters L."/>
            <person name="Ovchinnikova G."/>
            <person name="Teshima H."/>
            <person name="Detter J.C."/>
            <person name="Han C."/>
            <person name="Tapia R."/>
            <person name="Land M."/>
            <person name="Hauser L."/>
            <person name="Kyrpides N."/>
            <person name="Ivanova N."/>
            <person name="Pagani I."/>
            <person name="Vogl K."/>
            <person name="Liu Z."/>
            <person name="Frigaard N.-U."/>
            <person name="Bryant D."/>
            <person name="Woyke T."/>
        </authorList>
    </citation>
    <scope>NUCLEOTIDE SEQUENCE [LARGE SCALE GENOMIC DNA]</scope>
    <source>
        <strain evidence="4">ATCC 17096 / DSM 198 / 6111</strain>
    </source>
</reference>
<dbReference type="PANTHER" id="PTHR47354:SF5">
    <property type="entry name" value="PROTEIN RFBI"/>
    <property type="match status" value="1"/>
</dbReference>
<dbReference type="CDD" id="cd00207">
    <property type="entry name" value="fer2"/>
    <property type="match status" value="1"/>
</dbReference>
<dbReference type="Pfam" id="PF00175">
    <property type="entry name" value="NAD_binding_1"/>
    <property type="match status" value="1"/>
</dbReference>
<dbReference type="InterPro" id="IPR008333">
    <property type="entry name" value="Cbr1-like_FAD-bd_dom"/>
</dbReference>
<dbReference type="Pfam" id="PF00111">
    <property type="entry name" value="Fer2"/>
    <property type="match status" value="1"/>
</dbReference>
<dbReference type="eggNOG" id="COG0633">
    <property type="taxonomic scope" value="Bacteria"/>
</dbReference>
<dbReference type="Gene3D" id="2.40.30.10">
    <property type="entry name" value="Translation factors"/>
    <property type="match status" value="1"/>
</dbReference>
<dbReference type="InterPro" id="IPR017927">
    <property type="entry name" value="FAD-bd_FR_type"/>
</dbReference>
<dbReference type="AlphaFoldDB" id="I3YFE3"/>
<dbReference type="SUPFAM" id="SSF63380">
    <property type="entry name" value="Riboflavin synthase domain-like"/>
    <property type="match status" value="1"/>
</dbReference>
<dbReference type="SUPFAM" id="SSF52343">
    <property type="entry name" value="Ferredoxin reductase-like, C-terminal NADP-linked domain"/>
    <property type="match status" value="1"/>
</dbReference>
<dbReference type="KEGG" id="tvi:Thivi_3871"/>
<dbReference type="InterPro" id="IPR012675">
    <property type="entry name" value="Beta-grasp_dom_sf"/>
</dbReference>
<keyword evidence="4" id="KW-1185">Reference proteome</keyword>
<evidence type="ECO:0000259" key="1">
    <source>
        <dbReference type="PROSITE" id="PS51085"/>
    </source>
</evidence>
<dbReference type="OrthoDB" id="9806195at2"/>
<dbReference type="eggNOG" id="COG0543">
    <property type="taxonomic scope" value="Bacteria"/>
</dbReference>
<dbReference type="PROSITE" id="PS51085">
    <property type="entry name" value="2FE2S_FER_2"/>
    <property type="match status" value="1"/>
</dbReference>
<dbReference type="InterPro" id="IPR036010">
    <property type="entry name" value="2Fe-2S_ferredoxin-like_sf"/>
</dbReference>
<dbReference type="GO" id="GO:0051537">
    <property type="term" value="F:2 iron, 2 sulfur cluster binding"/>
    <property type="evidence" value="ECO:0007669"/>
    <property type="project" value="InterPro"/>
</dbReference>
<dbReference type="CDD" id="cd06189">
    <property type="entry name" value="flavin_oxioreductase"/>
    <property type="match status" value="1"/>
</dbReference>
<organism evidence="3 4">
    <name type="scientific">Thiocystis violascens (strain ATCC 17096 / DSM 198 / 6111)</name>
    <name type="common">Chromatium violascens</name>
    <dbReference type="NCBI Taxonomy" id="765911"/>
    <lineage>
        <taxon>Bacteria</taxon>
        <taxon>Pseudomonadati</taxon>
        <taxon>Pseudomonadota</taxon>
        <taxon>Gammaproteobacteria</taxon>
        <taxon>Chromatiales</taxon>
        <taxon>Chromatiaceae</taxon>
        <taxon>Thiocystis</taxon>
    </lineage>
</organism>
<evidence type="ECO:0000313" key="3">
    <source>
        <dbReference type="EMBL" id="AFL75711.1"/>
    </source>
</evidence>
<feature type="domain" description="2Fe-2S ferredoxin-type" evidence="1">
    <location>
        <begin position="3"/>
        <end position="91"/>
    </location>
</feature>
<name>I3YFE3_THIV6</name>
<dbReference type="RefSeq" id="WP_014780100.1">
    <property type="nucleotide sequence ID" value="NC_018012.1"/>
</dbReference>
<dbReference type="InterPro" id="IPR039261">
    <property type="entry name" value="FNR_nucleotide-bd"/>
</dbReference>
<dbReference type="InterPro" id="IPR001041">
    <property type="entry name" value="2Fe-2S_ferredoxin-type"/>
</dbReference>
<gene>
    <name evidence="3" type="ordered locus">Thivi_3871</name>
</gene>
<dbReference type="Gene3D" id="3.40.50.80">
    <property type="entry name" value="Nucleotide-binding domain of ferredoxin-NADP reductase (FNR) module"/>
    <property type="match status" value="1"/>
</dbReference>
<dbReference type="EMBL" id="CP003154">
    <property type="protein sequence ID" value="AFL75711.1"/>
    <property type="molecule type" value="Genomic_DNA"/>
</dbReference>
<dbReference type="STRING" id="765911.Thivi_3871"/>
<protein>
    <submittedName>
        <fullName evidence="3">2-polyprenylphenol hydroxylase-like oxidoreductase</fullName>
    </submittedName>
</protein>
<feature type="domain" description="FAD-binding FR-type" evidence="2">
    <location>
        <begin position="98"/>
        <end position="198"/>
    </location>
</feature>
<accession>I3YFE3</accession>
<dbReference type="PROSITE" id="PS51384">
    <property type="entry name" value="FAD_FR"/>
    <property type="match status" value="1"/>
</dbReference>
<dbReference type="PROSITE" id="PS00197">
    <property type="entry name" value="2FE2S_FER_1"/>
    <property type="match status" value="1"/>
</dbReference>
<dbReference type="InterPro" id="IPR050415">
    <property type="entry name" value="MRET"/>
</dbReference>
<dbReference type="Gene3D" id="3.10.20.30">
    <property type="match status" value="1"/>
</dbReference>
<dbReference type="GO" id="GO:0016491">
    <property type="term" value="F:oxidoreductase activity"/>
    <property type="evidence" value="ECO:0007669"/>
    <property type="project" value="InterPro"/>
</dbReference>
<evidence type="ECO:0000313" key="4">
    <source>
        <dbReference type="Proteomes" id="UP000006062"/>
    </source>
</evidence>
<sequence length="337" mass="37317">MRFKIQIESDDRTFEADPGETLLSAALRQGVGLPYGCRNGQCGSCAAQLLAGSIRYPSGQTEGLEGKPAGTCLTCQAVAESDLRLAVTRIRTAAMIEVRTLPCRVDRLERLNHDVTRLFLKLPEQQRLPFMAGQYLEFVLSDGRLRAFSIANAPHDDAFIELHVRQVPGGEFTDFVFDGLREKAILRIQGPLGSFVLREESARPMLLIGGGTGFAPLKGMIEHALHVGIQRSIRLYWGVRSRRDLYLAELPATWSQRHPDFRFTPVLSEPDPDWSGRTGFVHEAVLADHPDLDRFDVYLSGPPVMVEAGRAAFAARGLGMDQMFSDAFTYAADGKRP</sequence>
<dbReference type="InterPro" id="IPR017938">
    <property type="entry name" value="Riboflavin_synthase-like_b-brl"/>
</dbReference>
<dbReference type="InterPro" id="IPR006058">
    <property type="entry name" value="2Fe2S_fd_BS"/>
</dbReference>
<dbReference type="SUPFAM" id="SSF54292">
    <property type="entry name" value="2Fe-2S ferredoxin-like"/>
    <property type="match status" value="1"/>
</dbReference>
<dbReference type="HOGENOM" id="CLU_003827_7_0_6"/>
<proteinExistence type="predicted"/>